<proteinExistence type="predicted"/>
<evidence type="ECO:0000256" key="3">
    <source>
        <dbReference type="SAM" id="MobiDB-lite"/>
    </source>
</evidence>
<dbReference type="RefSeq" id="XP_071933966.1">
    <property type="nucleotide sequence ID" value="XM_072077865.1"/>
</dbReference>
<dbReference type="CDD" id="cd09279">
    <property type="entry name" value="RNase_HI_like"/>
    <property type="match status" value="1"/>
</dbReference>
<dbReference type="CDD" id="cd00303">
    <property type="entry name" value="retropepsin_like"/>
    <property type="match status" value="1"/>
</dbReference>
<dbReference type="InterPro" id="IPR036397">
    <property type="entry name" value="RNaseH_sf"/>
</dbReference>
<feature type="coiled-coil region" evidence="2">
    <location>
        <begin position="1581"/>
        <end position="1615"/>
    </location>
</feature>
<feature type="domain" description="Reverse transcriptase" evidence="4">
    <location>
        <begin position="788"/>
        <end position="967"/>
    </location>
</feature>
<dbReference type="Pfam" id="PF00078">
    <property type="entry name" value="RVT_1"/>
    <property type="match status" value="1"/>
</dbReference>
<evidence type="ECO:0000259" key="5">
    <source>
        <dbReference type="PROSITE" id="PS50879"/>
    </source>
</evidence>
<dbReference type="GeneID" id="140036447"/>
<evidence type="ECO:0000313" key="6">
    <source>
        <dbReference type="Proteomes" id="UP001652660"/>
    </source>
</evidence>
<dbReference type="InterPro" id="IPR043502">
    <property type="entry name" value="DNA/RNA_pol_sf"/>
</dbReference>
<dbReference type="Pfam" id="PF17919">
    <property type="entry name" value="RT_RNaseH_2"/>
    <property type="match status" value="1"/>
</dbReference>
<dbReference type="Proteomes" id="UP001652660">
    <property type="component" value="Chromosome 2e"/>
</dbReference>
<dbReference type="InterPro" id="IPR021109">
    <property type="entry name" value="Peptidase_aspartic_dom_sf"/>
</dbReference>
<protein>
    <submittedName>
        <fullName evidence="7">Uncharacterized protein</fullName>
    </submittedName>
</protein>
<sequence length="1687" mass="193094">MATRITPFKVVPKTAREEDRKSNAHQEQGKRKPTLKGMQDKDYPFLDFDVPGMFDDLLNINLITLPEMKRPDEARNTDDPNYCKYYRLVGHPIQKYFVFKDKVMELARQGKILLEEDKASVNQTSIGSLQSMEDKRVMVPVLPIIQFGSLDPIEIKQEGAPSTLQEHVYEDEKALQPDVDDEGWTLVTRKRRRKSCPSSKASKVLTRSTVIWKEKEKDVKKTNDCRNLQEGRIFKQKSRTPITLKEFLPKEFFDVDVVASHTTRVDHIEEQKNNTRESLCEIDRASTGNEEGRVPTSNEEVNVTSITFTSEDLLLGSTPHNRPLFVTGYAKEQKVNRMLIDGGSAVNILPLKTLKELGIPVDELSNNRLMIQGFNQGGQRALGSLNLEIVIDDMTSRALLYVIDAKTTYNVLLERPWIHENGVVPSTLHQCFKYCRNGVTRSVKADDNPFTEAEAYIADAKFYVKKHIAKDKSEQPLSGDKIQNPESPNAKGEKMMISKSKEEVHEETDVSLPNNESVVFRCPPKSRMEQGQSPAIQHETLKDLTLSVAHLDTKKASSSQLKRSNLLSKKSEFEQDTIPKSRTVEGFDPIAYKLLAKAGYDLKESAVLNVPSRQSTSDMIHGLNSTQKMLKEKGYAVENPKFGLGYSSPTPIRIKINRVSSQYIAVEDESSQIVEEKDAEDAPPELEEGVKATVDDLKEINLGTSEDPRPIYVSASLSPDEEKAYIELLREYQDIFAWTYKEMPGLDPKVAVHHLAVKKGVRPVKQAQRRFTPDLIPLIEIEVNKLIEAGFSREVKYPTWISSIVPVRKKNGQIRICVDFRDLNNACPKDDFPLPITELMIDATTGHEVLSFMNSSFGYNQIRVAPEDEELTAFRTPKGIYCYKVMPFGLKNAGATYQRAMQSIFDDMLHKYIECYVDDLVVKSKKRSNHLEDLRQVFDRLRRYQLKMNPLKCAFGVTSGKFLGFVVRHRGIEIDQAKIDAILRMPEPRDIHELKSLQGRLAYLRRFISNLAGRCQPFSRLMKKDVPFQWDEACSNAFNSIKSYLMKAPVLAAPIHGKPLLLYIAAQERSVRALLAQENNEGKEIALYYLSRMMTPNELNYSPIEKLCLALIFAIQKLKHYFQTHSVRLISRANPIKYVMSRPVLSDCLAKWYLQLQQFEIIYVPQKAVKGQVLADFLVDHPIPAEWELSDDLPDEDVLLIEIRPPWKMYFDGAAHRHGAGAGIVFVTPDEGILLYSFTLSQHCSNNVAEYQALILGLEIAVDMEQLDIQIYGDSQLVINQLLGSYEVKKSELISYHKYATRLMRRLGGWVVPSLIDDEDIEGGDAHVVSTYEIDKEGWRQPLVDYLKYQKLPEEQRRRTDIRRRAPRFILYKDMLYRKLFEVVLLRCLSEDEAYRAMHEAHSGICGAHQSGPKLHFRIKRMGYYWPTMVKDCIEYAQRCQACQFHANYIHQPPEPLHPTVASWPFDAWGLDVVGLMDKLCEKFHLKQRKSSMYNAPANGLAEVFNKTLCNLLKKVVAKSKKDWQERIGEALWAYRTTYRTPTQATPYALVYGVEAVLPLKQQIPSLRIAIQEGLTEEENVRLRLEELEALDEKILEAQQNLECYQARLSRAFNKKVRRRFFQVGDMVLAIRRSIVMTHRTKDKFVSKWDGSYVVREIYTNGAYKLVDKDGVKVGPINGKFMKLYMP</sequence>
<dbReference type="SUPFAM" id="SSF53098">
    <property type="entry name" value="Ribonuclease H-like"/>
    <property type="match status" value="2"/>
</dbReference>
<gene>
    <name evidence="7" type="primary">LOC140036447</name>
</gene>
<dbReference type="Gene3D" id="3.30.420.10">
    <property type="entry name" value="Ribonuclease H-like superfamily/Ribonuclease H"/>
    <property type="match status" value="2"/>
</dbReference>
<dbReference type="InterPro" id="IPR012337">
    <property type="entry name" value="RNaseH-like_sf"/>
</dbReference>
<evidence type="ECO:0000259" key="4">
    <source>
        <dbReference type="PROSITE" id="PS50878"/>
    </source>
</evidence>
<dbReference type="CDD" id="cd01647">
    <property type="entry name" value="RT_LTR"/>
    <property type="match status" value="1"/>
</dbReference>
<dbReference type="SUPFAM" id="SSF50630">
    <property type="entry name" value="Acid proteases"/>
    <property type="match status" value="1"/>
</dbReference>
<dbReference type="Gene3D" id="2.40.70.10">
    <property type="entry name" value="Acid Proteases"/>
    <property type="match status" value="1"/>
</dbReference>
<feature type="region of interest" description="Disordered" evidence="3">
    <location>
        <begin position="473"/>
        <end position="493"/>
    </location>
</feature>
<dbReference type="PANTHER" id="PTHR48475">
    <property type="entry name" value="RIBONUCLEASE H"/>
    <property type="match status" value="1"/>
</dbReference>
<evidence type="ECO:0000256" key="2">
    <source>
        <dbReference type="SAM" id="Coils"/>
    </source>
</evidence>
<dbReference type="Gene3D" id="1.10.340.70">
    <property type="match status" value="1"/>
</dbReference>
<dbReference type="InterPro" id="IPR002156">
    <property type="entry name" value="RNaseH_domain"/>
</dbReference>
<feature type="region of interest" description="Disordered" evidence="3">
    <location>
        <begin position="1"/>
        <end position="38"/>
    </location>
</feature>
<accession>A0ABM4WQB0</accession>
<evidence type="ECO:0000256" key="1">
    <source>
        <dbReference type="ARBA" id="ARBA00023172"/>
    </source>
</evidence>
<dbReference type="PROSITE" id="PS50878">
    <property type="entry name" value="RT_POL"/>
    <property type="match status" value="1"/>
</dbReference>
<dbReference type="Pfam" id="PF17921">
    <property type="entry name" value="Integrase_H2C2"/>
    <property type="match status" value="1"/>
</dbReference>
<dbReference type="Gene3D" id="3.30.70.270">
    <property type="match status" value="2"/>
</dbReference>
<organism evidence="6 7">
    <name type="scientific">Coffea arabica</name>
    <name type="common">Arabian coffee</name>
    <dbReference type="NCBI Taxonomy" id="13443"/>
    <lineage>
        <taxon>Eukaryota</taxon>
        <taxon>Viridiplantae</taxon>
        <taxon>Streptophyta</taxon>
        <taxon>Embryophyta</taxon>
        <taxon>Tracheophyta</taxon>
        <taxon>Spermatophyta</taxon>
        <taxon>Magnoliopsida</taxon>
        <taxon>eudicotyledons</taxon>
        <taxon>Gunneridae</taxon>
        <taxon>Pentapetalae</taxon>
        <taxon>asterids</taxon>
        <taxon>lamiids</taxon>
        <taxon>Gentianales</taxon>
        <taxon>Rubiaceae</taxon>
        <taxon>Ixoroideae</taxon>
        <taxon>Gardenieae complex</taxon>
        <taxon>Bertiereae - Coffeeae clade</taxon>
        <taxon>Coffeeae</taxon>
        <taxon>Coffea</taxon>
    </lineage>
</organism>
<dbReference type="PANTHER" id="PTHR48475:SF1">
    <property type="entry name" value="RNASE H TYPE-1 DOMAIN-CONTAINING PROTEIN"/>
    <property type="match status" value="1"/>
</dbReference>
<feature type="domain" description="RNase H type-1" evidence="5">
    <location>
        <begin position="1203"/>
        <end position="1333"/>
    </location>
</feature>
<keyword evidence="1" id="KW-0233">DNA recombination</keyword>
<keyword evidence="2" id="KW-0175">Coiled coil</keyword>
<dbReference type="Pfam" id="PF13456">
    <property type="entry name" value="RVT_3"/>
    <property type="match status" value="1"/>
</dbReference>
<dbReference type="InterPro" id="IPR041577">
    <property type="entry name" value="RT_RNaseH_2"/>
</dbReference>
<dbReference type="InterPro" id="IPR000477">
    <property type="entry name" value="RT_dom"/>
</dbReference>
<dbReference type="SUPFAM" id="SSF56672">
    <property type="entry name" value="DNA/RNA polymerases"/>
    <property type="match status" value="1"/>
</dbReference>
<keyword evidence="6" id="KW-1185">Reference proteome</keyword>
<dbReference type="InterPro" id="IPR043128">
    <property type="entry name" value="Rev_trsase/Diguanyl_cyclase"/>
</dbReference>
<reference evidence="7" key="1">
    <citation type="submission" date="2025-08" db="UniProtKB">
        <authorList>
            <consortium name="RefSeq"/>
        </authorList>
    </citation>
    <scope>IDENTIFICATION</scope>
    <source>
        <tissue evidence="7">Leaves</tissue>
    </source>
</reference>
<feature type="compositionally biased region" description="Basic and acidic residues" evidence="3">
    <location>
        <begin position="14"/>
        <end position="30"/>
    </location>
</feature>
<name>A0ABM4WQB0_COFAR</name>
<dbReference type="Gene3D" id="3.10.10.10">
    <property type="entry name" value="HIV Type 1 Reverse Transcriptase, subunit A, domain 1"/>
    <property type="match status" value="1"/>
</dbReference>
<dbReference type="PROSITE" id="PS50879">
    <property type="entry name" value="RNASE_H_1"/>
    <property type="match status" value="1"/>
</dbReference>
<dbReference type="InterPro" id="IPR041588">
    <property type="entry name" value="Integrase_H2C2"/>
</dbReference>
<evidence type="ECO:0000313" key="7">
    <source>
        <dbReference type="RefSeq" id="XP_071933966.1"/>
    </source>
</evidence>